<sequence length="234" mass="25724">MERILRAVDLNTYYGRSHILFNVSLDVDTGETVCLMGRNGVGKSTTFRSLVGLTPPREGRVFFKDNECTGLAAYKMARMGLGFVPEDRRILGPFTVRENLELGRIPGRSGRWNLESVFEQFPVLAVMAGRTGGTLSGGEQQMLTIARALMGNPDLLLLDEPSEGLSPVIVGTLRGLILDLKEAKTTILLSEQNMRFAMAVSDRVVLLDKGHVVYGGTVEAFRQAEDIQKTYLAV</sequence>
<accession>A0A653A7S2</accession>
<dbReference type="Gene3D" id="3.40.50.300">
    <property type="entry name" value="P-loop containing nucleotide triphosphate hydrolases"/>
    <property type="match status" value="1"/>
</dbReference>
<dbReference type="GO" id="GO:0015807">
    <property type="term" value="P:L-amino acid transport"/>
    <property type="evidence" value="ECO:0007669"/>
    <property type="project" value="TreeGrafter"/>
</dbReference>
<dbReference type="CDD" id="cd03224">
    <property type="entry name" value="ABC_TM1139_LivF_branched"/>
    <property type="match status" value="1"/>
</dbReference>
<organism evidence="7">
    <name type="scientific">Uncultured Desulfatiglans sp</name>
    <dbReference type="NCBI Taxonomy" id="1748965"/>
    <lineage>
        <taxon>Bacteria</taxon>
        <taxon>Pseudomonadati</taxon>
        <taxon>Thermodesulfobacteriota</taxon>
        <taxon>Desulfobacteria</taxon>
        <taxon>Desulfatiglandales</taxon>
        <taxon>Desulfatiglandaceae</taxon>
        <taxon>Desulfatiglans</taxon>
        <taxon>environmental samples</taxon>
    </lineage>
</organism>
<dbReference type="Pfam" id="PF00005">
    <property type="entry name" value="ABC_tran"/>
    <property type="match status" value="1"/>
</dbReference>
<dbReference type="EMBL" id="UPXX01000027">
    <property type="protein sequence ID" value="VBB44034.1"/>
    <property type="molecule type" value="Genomic_DNA"/>
</dbReference>
<evidence type="ECO:0000256" key="1">
    <source>
        <dbReference type="ARBA" id="ARBA00005417"/>
    </source>
</evidence>
<dbReference type="GO" id="GO:0015658">
    <property type="term" value="F:branched-chain amino acid transmembrane transporter activity"/>
    <property type="evidence" value="ECO:0007669"/>
    <property type="project" value="TreeGrafter"/>
</dbReference>
<keyword evidence="3" id="KW-0547">Nucleotide-binding</keyword>
<feature type="domain" description="ABC transporter" evidence="6">
    <location>
        <begin position="5"/>
        <end position="234"/>
    </location>
</feature>
<keyword evidence="4 7" id="KW-0067">ATP-binding</keyword>
<dbReference type="AlphaFoldDB" id="A0A653A7S2"/>
<dbReference type="PANTHER" id="PTHR43820">
    <property type="entry name" value="HIGH-AFFINITY BRANCHED-CHAIN AMINO ACID TRANSPORT ATP-BINDING PROTEIN LIVF"/>
    <property type="match status" value="1"/>
</dbReference>
<name>A0A653A7S2_UNCDX</name>
<dbReference type="InterPro" id="IPR003593">
    <property type="entry name" value="AAA+_ATPase"/>
</dbReference>
<gene>
    <name evidence="7" type="primary">livF</name>
    <name evidence="7" type="ORF">TRIP_B330212</name>
</gene>
<dbReference type="InterPro" id="IPR052156">
    <property type="entry name" value="BCAA_Transport_ATP-bd_LivF"/>
</dbReference>
<dbReference type="SMART" id="SM00382">
    <property type="entry name" value="AAA"/>
    <property type="match status" value="1"/>
</dbReference>
<dbReference type="PROSITE" id="PS50893">
    <property type="entry name" value="ABC_TRANSPORTER_2"/>
    <property type="match status" value="1"/>
</dbReference>
<evidence type="ECO:0000259" key="6">
    <source>
        <dbReference type="PROSITE" id="PS50893"/>
    </source>
</evidence>
<dbReference type="PROSITE" id="PS00211">
    <property type="entry name" value="ABC_TRANSPORTER_1"/>
    <property type="match status" value="1"/>
</dbReference>
<evidence type="ECO:0000256" key="2">
    <source>
        <dbReference type="ARBA" id="ARBA00022448"/>
    </source>
</evidence>
<dbReference type="SUPFAM" id="SSF52540">
    <property type="entry name" value="P-loop containing nucleoside triphosphate hydrolases"/>
    <property type="match status" value="1"/>
</dbReference>
<proteinExistence type="inferred from homology"/>
<dbReference type="InterPro" id="IPR027417">
    <property type="entry name" value="P-loop_NTPase"/>
</dbReference>
<evidence type="ECO:0000313" key="7">
    <source>
        <dbReference type="EMBL" id="VBB44034.1"/>
    </source>
</evidence>
<dbReference type="GO" id="GO:0016887">
    <property type="term" value="F:ATP hydrolysis activity"/>
    <property type="evidence" value="ECO:0007669"/>
    <property type="project" value="InterPro"/>
</dbReference>
<dbReference type="PANTHER" id="PTHR43820:SF2">
    <property type="entry name" value="ABC TRANSPORTER ATP-BINDING PROTEIN"/>
    <property type="match status" value="1"/>
</dbReference>
<keyword evidence="2" id="KW-0813">Transport</keyword>
<dbReference type="InterPro" id="IPR003439">
    <property type="entry name" value="ABC_transporter-like_ATP-bd"/>
</dbReference>
<evidence type="ECO:0000256" key="3">
    <source>
        <dbReference type="ARBA" id="ARBA00022741"/>
    </source>
</evidence>
<dbReference type="InterPro" id="IPR017871">
    <property type="entry name" value="ABC_transporter-like_CS"/>
</dbReference>
<evidence type="ECO:0000256" key="4">
    <source>
        <dbReference type="ARBA" id="ARBA00022840"/>
    </source>
</evidence>
<reference evidence="7" key="1">
    <citation type="submission" date="2018-07" db="EMBL/GenBank/DDBJ databases">
        <authorList>
            <consortium name="Genoscope - CEA"/>
            <person name="William W."/>
        </authorList>
    </citation>
    <scope>NUCLEOTIDE SEQUENCE</scope>
    <source>
        <strain evidence="7">IK1</strain>
    </source>
</reference>
<comment type="similarity">
    <text evidence="1">Belongs to the ABC transporter superfamily.</text>
</comment>
<dbReference type="GO" id="GO:0005524">
    <property type="term" value="F:ATP binding"/>
    <property type="evidence" value="ECO:0007669"/>
    <property type="project" value="UniProtKB-KW"/>
</dbReference>
<evidence type="ECO:0000256" key="5">
    <source>
        <dbReference type="ARBA" id="ARBA00022970"/>
    </source>
</evidence>
<protein>
    <submittedName>
        <fullName evidence="7">Leucine/isoleucine/valine transporter subunit ATP-binding component of ABC superfamily</fullName>
    </submittedName>
</protein>
<keyword evidence="5" id="KW-0029">Amino-acid transport</keyword>